<dbReference type="GO" id="GO:0004377">
    <property type="term" value="F:GDP-Man:Man(3)GlcNAc(2)-PP-Dol alpha-1,2-mannosyltransferase activity"/>
    <property type="evidence" value="ECO:0007669"/>
    <property type="project" value="UniProtKB-EC"/>
</dbReference>
<evidence type="ECO:0000256" key="14">
    <source>
        <dbReference type="SAM" id="Phobius"/>
    </source>
</evidence>
<proteinExistence type="predicted"/>
<evidence type="ECO:0000256" key="3">
    <source>
        <dbReference type="ARBA" id="ARBA00012645"/>
    </source>
</evidence>
<dbReference type="GO" id="GO:0006487">
    <property type="term" value="P:protein N-linked glycosylation"/>
    <property type="evidence" value="ECO:0007669"/>
    <property type="project" value="TreeGrafter"/>
</dbReference>
<feature type="transmembrane region" description="Helical" evidence="14">
    <location>
        <begin position="330"/>
        <end position="354"/>
    </location>
</feature>
<evidence type="ECO:0000256" key="7">
    <source>
        <dbReference type="ARBA" id="ARBA00022692"/>
    </source>
</evidence>
<feature type="transmembrane region" description="Helical" evidence="14">
    <location>
        <begin position="173"/>
        <end position="190"/>
    </location>
</feature>
<feature type="domain" description="ALG11 mannosyltransferase N-terminal" evidence="16">
    <location>
        <begin position="395"/>
        <end position="606"/>
    </location>
</feature>
<feature type="transmembrane region" description="Helical" evidence="14">
    <location>
        <begin position="289"/>
        <end position="310"/>
    </location>
</feature>
<keyword evidence="6" id="KW-0808">Transferase</keyword>
<dbReference type="Pfam" id="PF00534">
    <property type="entry name" value="Glycos_transf_1"/>
    <property type="match status" value="1"/>
</dbReference>
<dbReference type="GO" id="GO:0005789">
    <property type="term" value="C:endoplasmic reticulum membrane"/>
    <property type="evidence" value="ECO:0007669"/>
    <property type="project" value="UniProtKB-SubCell"/>
</dbReference>
<dbReference type="OrthoDB" id="2276068at2759"/>
<keyword evidence="8" id="KW-0256">Endoplasmic reticulum</keyword>
<dbReference type="AlphaFoldDB" id="A0A427YLY3"/>
<keyword evidence="10 14" id="KW-0472">Membrane</keyword>
<dbReference type="Gene3D" id="3.40.50.2000">
    <property type="entry name" value="Glycogen Phosphorylase B"/>
    <property type="match status" value="1"/>
</dbReference>
<dbReference type="STRING" id="1890683.A0A427YLY3"/>
<comment type="pathway">
    <text evidence="2">Protein modification; protein glycosylation.</text>
</comment>
<evidence type="ECO:0000313" key="17">
    <source>
        <dbReference type="EMBL" id="RSH92138.1"/>
    </source>
</evidence>
<dbReference type="InterPro" id="IPR001296">
    <property type="entry name" value="Glyco_trans_1"/>
</dbReference>
<dbReference type="SUPFAM" id="SSF53756">
    <property type="entry name" value="UDP-Glycosyltransferase/glycogen phosphorylase"/>
    <property type="match status" value="1"/>
</dbReference>
<feature type="transmembrane region" description="Helical" evidence="14">
    <location>
        <begin position="46"/>
        <end position="63"/>
    </location>
</feature>
<dbReference type="PANTHER" id="PTHR45919">
    <property type="entry name" value="GDP-MAN:MAN(3)GLCNAC(2)-PP-DOL ALPHA-1,2-MANNOSYLTRANSFERASE"/>
    <property type="match status" value="1"/>
</dbReference>
<evidence type="ECO:0000259" key="15">
    <source>
        <dbReference type="Pfam" id="PF00534"/>
    </source>
</evidence>
<reference evidence="17 18" key="1">
    <citation type="submission" date="2018-11" db="EMBL/GenBank/DDBJ databases">
        <title>Genome sequence of Saitozyma podzolica DSM 27192.</title>
        <authorList>
            <person name="Aliyu H."/>
            <person name="Gorte O."/>
            <person name="Ochsenreither K."/>
        </authorList>
    </citation>
    <scope>NUCLEOTIDE SEQUENCE [LARGE SCALE GENOMIC DNA]</scope>
    <source>
        <strain evidence="17 18">DSM 27192</strain>
    </source>
</reference>
<organism evidence="17 18">
    <name type="scientific">Saitozyma podzolica</name>
    <dbReference type="NCBI Taxonomy" id="1890683"/>
    <lineage>
        <taxon>Eukaryota</taxon>
        <taxon>Fungi</taxon>
        <taxon>Dikarya</taxon>
        <taxon>Basidiomycota</taxon>
        <taxon>Agaricomycotina</taxon>
        <taxon>Tremellomycetes</taxon>
        <taxon>Tremellales</taxon>
        <taxon>Trimorphomycetaceae</taxon>
        <taxon>Saitozyma</taxon>
    </lineage>
</organism>
<protein>
    <recommendedName>
        <fullName evidence="4">GDP-Man:Man(3)GlcNAc(2)-PP-Dol alpha-1,2-mannosyltransferase</fullName>
        <ecNumber evidence="3">2.4.1.131</ecNumber>
    </recommendedName>
    <alternativeName>
        <fullName evidence="11">Asparagine-linked glycosylation protein 11</fullName>
    </alternativeName>
    <alternativeName>
        <fullName evidence="12">Glycolipid 2-alpha-mannosyltransferase</fullName>
    </alternativeName>
</protein>
<evidence type="ECO:0000256" key="5">
    <source>
        <dbReference type="ARBA" id="ARBA00022676"/>
    </source>
</evidence>
<evidence type="ECO:0000256" key="13">
    <source>
        <dbReference type="ARBA" id="ARBA00045065"/>
    </source>
</evidence>
<feature type="transmembrane region" description="Helical" evidence="14">
    <location>
        <begin position="197"/>
        <end position="217"/>
    </location>
</feature>
<evidence type="ECO:0000256" key="12">
    <source>
        <dbReference type="ARBA" id="ARBA00032515"/>
    </source>
</evidence>
<comment type="caution">
    <text evidence="17">The sequence shown here is derived from an EMBL/GenBank/DDBJ whole genome shotgun (WGS) entry which is preliminary data.</text>
</comment>
<feature type="transmembrane region" description="Helical" evidence="14">
    <location>
        <begin position="106"/>
        <end position="124"/>
    </location>
</feature>
<feature type="transmembrane region" description="Helical" evidence="14">
    <location>
        <begin position="136"/>
        <end position="161"/>
    </location>
</feature>
<evidence type="ECO:0000259" key="16">
    <source>
        <dbReference type="Pfam" id="PF15924"/>
    </source>
</evidence>
<evidence type="ECO:0000256" key="4">
    <source>
        <dbReference type="ARBA" id="ARBA00022018"/>
    </source>
</evidence>
<dbReference type="CDD" id="cd03806">
    <property type="entry name" value="GT4_ALG11-like"/>
    <property type="match status" value="1"/>
</dbReference>
<comment type="subcellular location">
    <subcellularLocation>
        <location evidence="1">Endoplasmic reticulum membrane</location>
        <topology evidence="1">Single-pass membrane protein</topology>
    </subcellularLocation>
</comment>
<evidence type="ECO:0000256" key="1">
    <source>
        <dbReference type="ARBA" id="ARBA00004389"/>
    </source>
</evidence>
<evidence type="ECO:0000256" key="6">
    <source>
        <dbReference type="ARBA" id="ARBA00022679"/>
    </source>
</evidence>
<evidence type="ECO:0000256" key="10">
    <source>
        <dbReference type="ARBA" id="ARBA00023136"/>
    </source>
</evidence>
<dbReference type="EC" id="2.4.1.131" evidence="3"/>
<name>A0A427YLY3_9TREE</name>
<gene>
    <name evidence="17" type="primary">ALG11</name>
    <name evidence="17" type="ORF">EHS25_008553</name>
</gene>
<feature type="transmembrane region" description="Helical" evidence="14">
    <location>
        <begin position="237"/>
        <end position="259"/>
    </location>
</feature>
<accession>A0A427YLY3</accession>
<keyword evidence="5" id="KW-0328">Glycosyltransferase</keyword>
<dbReference type="PANTHER" id="PTHR45919:SF1">
    <property type="entry name" value="GDP-MAN:MAN(3)GLCNAC(2)-PP-DOL ALPHA-1,2-MANNOSYLTRANSFERASE"/>
    <property type="match status" value="1"/>
</dbReference>
<evidence type="ECO:0000256" key="2">
    <source>
        <dbReference type="ARBA" id="ARBA00004922"/>
    </source>
</evidence>
<comment type="catalytic activity">
    <reaction evidence="13">
        <text>an alpha-D-Man-(1-&gt;3)-[alpha-D-Man-(1-&gt;6)]-beta-D-Man-(1-&gt;4)-beta-D-GlcNAc-(1-&gt;4)-alpha-D-GlcNAc-diphospho-di-trans,poly-cis-dolichol + 2 GDP-alpha-D-mannose = an alpha-D-Man-(1-&gt;2)-alpha-D-Man-(1-&gt;2)-alpha-D-Man-(1-&gt;3)-[alpha-D-Man-(1-&gt;6)]-beta-D-Man-(1-&gt;4)-beta-D-GlcNAc-(1-&gt;4)-alpha-D-GlcNAc-diphospho-di-trans,poly-cis-dolichol + 2 GDP + 2 H(+)</text>
        <dbReference type="Rhea" id="RHEA:29523"/>
        <dbReference type="Rhea" id="RHEA-COMP:19515"/>
        <dbReference type="Rhea" id="RHEA-COMP:19516"/>
        <dbReference type="ChEBI" id="CHEBI:15378"/>
        <dbReference type="ChEBI" id="CHEBI:57527"/>
        <dbReference type="ChEBI" id="CHEBI:58189"/>
        <dbReference type="ChEBI" id="CHEBI:132511"/>
        <dbReference type="ChEBI" id="CHEBI:132515"/>
        <dbReference type="EC" id="2.4.1.131"/>
    </reaction>
    <physiologicalReaction direction="left-to-right" evidence="13">
        <dbReference type="Rhea" id="RHEA:29524"/>
    </physiologicalReaction>
</comment>
<sequence>MSPDVVLAYIVFGGYFALIFLSFFLVFKSVLHSVPASRLLEGRPFFFLRTAVGALLCTWYFMLKFMAWSYDRFAYLQDHPTVGQWLADTALFEQAWRIVCTGASNWWWSSFICTWTVIYTAIIWRECGRRDILYPWAYMLLGMLVAISVSTSFFITSVLLHPPRSDSPKRAPPRLWICLTYAMLTVYLLPRWVNTDGFLGNLLAMHGLLGVPLLLPLKRTAINGAEPAESSLSIPFPALYALLVAAAAAIHLPATTRLVKSLPLHRHLPTQLLRTMLAHPAQTSISMDVLWVFATLLLWFVTSGSTVSIVMKVLAVAAAGLALASTQANINWALVGSIMPIVILLSVGLAYMSIQRIRTRNAERRKVVLDGLGIIEDGIIPGTKDKPPSKSGKKVVVGFWHPYCNAGGGGERVLWSAIRALQKGHPDAVCLVYSGDYPAASKDEILAKVQDRFSINLSPNTLHFVPLPSRHLISDNYWRHFTLLGQSLGSVVLAWEGLCGKDGLWGDVFLDSMGYAFTFPFVRLIAGSQIAIGAYIHYPTVSADMVKRVRERVEGVENAGASKSWLRTQVKLLYYAIFTSLYSTSLLFSEQTMTNSSWTQAHIKSLLTKGRASWLASLFLLNEPVKEAQAKTQGSGACEVVYPPCDTEELVKLGRLDRRERKVVSLAQFRPEKDHAKQLHAFAKLYEEHPEHRTGETKITLTMMGGARNAADQARLEGLKALAYELGIEQNVEFLVNAPYAEIVRRLGEASVGLNTMQDEHFGINVVEFMAAGLIPVVHASAGPLMDIVVPYKGQRTGFHASGPRSFAEAIHQAFSLPPAEAKRTREAARKAAVERFSQKEFERGFGRHCDVLRALAVERRMKEEEAGRE</sequence>
<evidence type="ECO:0000256" key="9">
    <source>
        <dbReference type="ARBA" id="ARBA00022989"/>
    </source>
</evidence>
<keyword evidence="9 14" id="KW-1133">Transmembrane helix</keyword>
<keyword evidence="18" id="KW-1185">Reference proteome</keyword>
<dbReference type="Proteomes" id="UP000279259">
    <property type="component" value="Unassembled WGS sequence"/>
</dbReference>
<feature type="domain" description="Glycosyl transferase family 1" evidence="15">
    <location>
        <begin position="655"/>
        <end position="831"/>
    </location>
</feature>
<dbReference type="Pfam" id="PF15924">
    <property type="entry name" value="ALG11_N"/>
    <property type="match status" value="1"/>
</dbReference>
<evidence type="ECO:0000313" key="18">
    <source>
        <dbReference type="Proteomes" id="UP000279259"/>
    </source>
</evidence>
<dbReference type="EMBL" id="RSCD01000006">
    <property type="protein sequence ID" value="RSH92138.1"/>
    <property type="molecule type" value="Genomic_DNA"/>
</dbReference>
<feature type="transmembrane region" description="Helical" evidence="14">
    <location>
        <begin position="6"/>
        <end position="26"/>
    </location>
</feature>
<keyword evidence="7 14" id="KW-0812">Transmembrane</keyword>
<evidence type="ECO:0000256" key="8">
    <source>
        <dbReference type="ARBA" id="ARBA00022824"/>
    </source>
</evidence>
<evidence type="ECO:0000256" key="11">
    <source>
        <dbReference type="ARBA" id="ARBA00032060"/>
    </source>
</evidence>
<dbReference type="InterPro" id="IPR031814">
    <property type="entry name" value="ALG11_N"/>
</dbReference>
<dbReference type="InterPro" id="IPR038013">
    <property type="entry name" value="ALG11"/>
</dbReference>